<name>A0A8D8SVD7_9HEMI</name>
<dbReference type="InterPro" id="IPR036028">
    <property type="entry name" value="SH3-like_dom_sf"/>
</dbReference>
<evidence type="ECO:0000259" key="6">
    <source>
        <dbReference type="PROSITE" id="PS50002"/>
    </source>
</evidence>
<dbReference type="PROSITE" id="PS50001">
    <property type="entry name" value="SH2"/>
    <property type="match status" value="1"/>
</dbReference>
<proteinExistence type="predicted"/>
<dbReference type="SMART" id="SM00326">
    <property type="entry name" value="SH3"/>
    <property type="match status" value="1"/>
</dbReference>
<feature type="domain" description="SH3" evidence="6">
    <location>
        <begin position="1"/>
        <end position="61"/>
    </location>
</feature>
<evidence type="ECO:0000259" key="5">
    <source>
        <dbReference type="PROSITE" id="PS50001"/>
    </source>
</evidence>
<evidence type="ECO:0000313" key="7">
    <source>
        <dbReference type="EMBL" id="CAG6674955.1"/>
    </source>
</evidence>
<dbReference type="PRINTS" id="PR00401">
    <property type="entry name" value="SH2DOMAIN"/>
</dbReference>
<dbReference type="Pfam" id="PF00018">
    <property type="entry name" value="SH3_1"/>
    <property type="match status" value="1"/>
</dbReference>
<evidence type="ECO:0000256" key="3">
    <source>
        <dbReference type="PROSITE-ProRule" id="PRU00191"/>
    </source>
</evidence>
<sequence>MEAMAKYDYTAKARDELSFRRGHRLKVLQMENNENGNGWYKAELNGKVGNIPYNYIELKQHEWYCGSVSRKGAEKYLSNRQNGTFLVRQSESFPGFALSVKAADGVTHLKVMREDASGKFFLWNVKFNSINELIDYYHTTSIYQNQDVKLKHIMGAYEERSPERSDLAFPSVRAVTNETYLNSKNL</sequence>
<keyword evidence="1 4" id="KW-0728">SH3 domain</keyword>
<dbReference type="Pfam" id="PF00017">
    <property type="entry name" value="SH2"/>
    <property type="match status" value="1"/>
</dbReference>
<dbReference type="GO" id="GO:0048468">
    <property type="term" value="P:cell development"/>
    <property type="evidence" value="ECO:0007669"/>
    <property type="project" value="UniProtKB-ARBA"/>
</dbReference>
<dbReference type="EMBL" id="HBUF01588538">
    <property type="protein sequence ID" value="CAG6772564.1"/>
    <property type="molecule type" value="Transcribed_RNA"/>
</dbReference>
<dbReference type="Gene3D" id="2.30.30.40">
    <property type="entry name" value="SH3 Domains"/>
    <property type="match status" value="1"/>
</dbReference>
<dbReference type="SUPFAM" id="SSF55550">
    <property type="entry name" value="SH2 domain"/>
    <property type="match status" value="1"/>
</dbReference>
<evidence type="ECO:0000256" key="1">
    <source>
        <dbReference type="ARBA" id="ARBA00022443"/>
    </source>
</evidence>
<dbReference type="AlphaFoldDB" id="A0A8D8SVD7"/>
<dbReference type="InterPro" id="IPR036860">
    <property type="entry name" value="SH2_dom_sf"/>
</dbReference>
<dbReference type="InterPro" id="IPR043539">
    <property type="entry name" value="Grb2-like"/>
</dbReference>
<dbReference type="EMBL" id="HBUF01408951">
    <property type="protein sequence ID" value="CAG6738663.1"/>
    <property type="molecule type" value="Transcribed_RNA"/>
</dbReference>
<dbReference type="PANTHER" id="PTHR46037">
    <property type="entry name" value="PROTEIN ENHANCER OF SEVENLESS 2B"/>
    <property type="match status" value="1"/>
</dbReference>
<feature type="domain" description="SH2" evidence="5">
    <location>
        <begin position="63"/>
        <end position="154"/>
    </location>
</feature>
<dbReference type="EMBL" id="HBUF01235221">
    <property type="protein sequence ID" value="CAG6674955.1"/>
    <property type="molecule type" value="Transcribed_RNA"/>
</dbReference>
<dbReference type="SMART" id="SM00252">
    <property type="entry name" value="SH2"/>
    <property type="match status" value="1"/>
</dbReference>
<evidence type="ECO:0000256" key="2">
    <source>
        <dbReference type="ARBA" id="ARBA00022999"/>
    </source>
</evidence>
<dbReference type="PRINTS" id="PR00452">
    <property type="entry name" value="SH3DOMAIN"/>
</dbReference>
<dbReference type="EMBL" id="HBUF01588539">
    <property type="protein sequence ID" value="CAG6772565.1"/>
    <property type="molecule type" value="Transcribed_RNA"/>
</dbReference>
<dbReference type="Gene3D" id="3.30.505.10">
    <property type="entry name" value="SH2 domain"/>
    <property type="match status" value="1"/>
</dbReference>
<accession>A0A8D8SVD7</accession>
<organism evidence="7">
    <name type="scientific">Cacopsylla melanoneura</name>
    <dbReference type="NCBI Taxonomy" id="428564"/>
    <lineage>
        <taxon>Eukaryota</taxon>
        <taxon>Metazoa</taxon>
        <taxon>Ecdysozoa</taxon>
        <taxon>Arthropoda</taxon>
        <taxon>Hexapoda</taxon>
        <taxon>Insecta</taxon>
        <taxon>Pterygota</taxon>
        <taxon>Neoptera</taxon>
        <taxon>Paraneoptera</taxon>
        <taxon>Hemiptera</taxon>
        <taxon>Sternorrhyncha</taxon>
        <taxon>Psylloidea</taxon>
        <taxon>Psyllidae</taxon>
        <taxon>Psyllinae</taxon>
        <taxon>Cacopsylla</taxon>
    </lineage>
</organism>
<reference evidence="7" key="1">
    <citation type="submission" date="2021-05" db="EMBL/GenBank/DDBJ databases">
        <authorList>
            <person name="Alioto T."/>
            <person name="Alioto T."/>
            <person name="Gomez Garrido J."/>
        </authorList>
    </citation>
    <scope>NUCLEOTIDE SEQUENCE</scope>
</reference>
<dbReference type="GO" id="GO:0009653">
    <property type="term" value="P:anatomical structure morphogenesis"/>
    <property type="evidence" value="ECO:0007669"/>
    <property type="project" value="UniProtKB-ARBA"/>
</dbReference>
<dbReference type="SUPFAM" id="SSF50044">
    <property type="entry name" value="SH3-domain"/>
    <property type="match status" value="1"/>
</dbReference>
<protein>
    <submittedName>
        <fullName evidence="7">Protein E(Sev)2B</fullName>
    </submittedName>
</protein>
<dbReference type="InterPro" id="IPR001452">
    <property type="entry name" value="SH3_domain"/>
</dbReference>
<keyword evidence="2 3" id="KW-0727">SH2 domain</keyword>
<dbReference type="InterPro" id="IPR000980">
    <property type="entry name" value="SH2"/>
</dbReference>
<evidence type="ECO:0000256" key="4">
    <source>
        <dbReference type="PROSITE-ProRule" id="PRU00192"/>
    </source>
</evidence>
<dbReference type="PROSITE" id="PS50002">
    <property type="entry name" value="SH3"/>
    <property type="match status" value="1"/>
</dbReference>